<protein>
    <submittedName>
        <fullName evidence="1">Phosphoribosylformylglycinamidine synthase subunit PurQ</fullName>
    </submittedName>
</protein>
<feature type="non-terminal residue" evidence="1">
    <location>
        <position position="1"/>
    </location>
</feature>
<comment type="caution">
    <text evidence="1">The sequence shown here is derived from an EMBL/GenBank/DDBJ whole genome shotgun (WGS) entry which is preliminary data.</text>
</comment>
<name>A0A9D2LXV4_9FIRM</name>
<sequence length="73" mass="7904">QVATQYVDADGTVSGDIQWNPNGSVCAIEGITSPDGRVLGKMGHSERKGTDLYKNVPGEKDQLLFESGVKYFK</sequence>
<dbReference type="Gene3D" id="3.40.50.880">
    <property type="match status" value="1"/>
</dbReference>
<dbReference type="PANTHER" id="PTHR10099">
    <property type="entry name" value="PHOSPHORIBOSYLFORMYLGLYCINAMIDINE SYNTHASE"/>
    <property type="match status" value="1"/>
</dbReference>
<dbReference type="EMBL" id="DWXZ01000089">
    <property type="protein sequence ID" value="HJB37300.1"/>
    <property type="molecule type" value="Genomic_DNA"/>
</dbReference>
<dbReference type="SUPFAM" id="SSF52317">
    <property type="entry name" value="Class I glutamine amidotransferase-like"/>
    <property type="match status" value="1"/>
</dbReference>
<organism evidence="1 2">
    <name type="scientific">Candidatus Acutalibacter ornithocaccae</name>
    <dbReference type="NCBI Taxonomy" id="2838416"/>
    <lineage>
        <taxon>Bacteria</taxon>
        <taxon>Bacillati</taxon>
        <taxon>Bacillota</taxon>
        <taxon>Clostridia</taxon>
        <taxon>Eubacteriales</taxon>
        <taxon>Acutalibacteraceae</taxon>
        <taxon>Acutalibacter</taxon>
    </lineage>
</organism>
<evidence type="ECO:0000313" key="1">
    <source>
        <dbReference type="EMBL" id="HJB37300.1"/>
    </source>
</evidence>
<dbReference type="GO" id="GO:0006164">
    <property type="term" value="P:purine nucleotide biosynthetic process"/>
    <property type="evidence" value="ECO:0007669"/>
    <property type="project" value="TreeGrafter"/>
</dbReference>
<gene>
    <name evidence="1" type="ORF">H9942_04435</name>
</gene>
<dbReference type="Proteomes" id="UP000824214">
    <property type="component" value="Unassembled WGS sequence"/>
</dbReference>
<reference evidence="1" key="1">
    <citation type="journal article" date="2021" name="PeerJ">
        <title>Extensive microbial diversity within the chicken gut microbiome revealed by metagenomics and culture.</title>
        <authorList>
            <person name="Gilroy R."/>
            <person name="Ravi A."/>
            <person name="Getino M."/>
            <person name="Pursley I."/>
            <person name="Horton D.L."/>
            <person name="Alikhan N.F."/>
            <person name="Baker D."/>
            <person name="Gharbi K."/>
            <person name="Hall N."/>
            <person name="Watson M."/>
            <person name="Adriaenssens E.M."/>
            <person name="Foster-Nyarko E."/>
            <person name="Jarju S."/>
            <person name="Secka A."/>
            <person name="Antonio M."/>
            <person name="Oren A."/>
            <person name="Chaudhuri R.R."/>
            <person name="La Ragione R."/>
            <person name="Hildebrand F."/>
            <person name="Pallen M.J."/>
        </authorList>
    </citation>
    <scope>NUCLEOTIDE SEQUENCE</scope>
    <source>
        <strain evidence="1">ChiBcolR8-3208</strain>
    </source>
</reference>
<proteinExistence type="predicted"/>
<dbReference type="Pfam" id="PF13507">
    <property type="entry name" value="GATase_5"/>
    <property type="match status" value="1"/>
</dbReference>
<dbReference type="GO" id="GO:0005737">
    <property type="term" value="C:cytoplasm"/>
    <property type="evidence" value="ECO:0007669"/>
    <property type="project" value="TreeGrafter"/>
</dbReference>
<accession>A0A9D2LXV4</accession>
<evidence type="ECO:0000313" key="2">
    <source>
        <dbReference type="Proteomes" id="UP000824214"/>
    </source>
</evidence>
<dbReference type="PANTHER" id="PTHR10099:SF1">
    <property type="entry name" value="PHOSPHORIBOSYLFORMYLGLYCINAMIDINE SYNTHASE"/>
    <property type="match status" value="1"/>
</dbReference>
<reference evidence="1" key="2">
    <citation type="submission" date="2021-04" db="EMBL/GenBank/DDBJ databases">
        <authorList>
            <person name="Gilroy R."/>
        </authorList>
    </citation>
    <scope>NUCLEOTIDE SEQUENCE</scope>
    <source>
        <strain evidence="1">ChiBcolR8-3208</strain>
    </source>
</reference>
<dbReference type="InterPro" id="IPR029062">
    <property type="entry name" value="Class_I_gatase-like"/>
</dbReference>
<dbReference type="AlphaFoldDB" id="A0A9D2LXV4"/>
<dbReference type="GO" id="GO:0004642">
    <property type="term" value="F:phosphoribosylformylglycinamidine synthase activity"/>
    <property type="evidence" value="ECO:0007669"/>
    <property type="project" value="TreeGrafter"/>
</dbReference>